<comment type="caution">
    <text evidence="1">The sequence shown here is derived from an EMBL/GenBank/DDBJ whole genome shotgun (WGS) entry which is preliminary data.</text>
</comment>
<dbReference type="EMBL" id="CAJNOE010002244">
    <property type="protein sequence ID" value="CAF1474671.1"/>
    <property type="molecule type" value="Genomic_DNA"/>
</dbReference>
<name>A0A815RAU4_9BILA</name>
<accession>A0A815RAU4</accession>
<dbReference type="AlphaFoldDB" id="A0A815RAU4"/>
<gene>
    <name evidence="1" type="ORF">IZO911_LOCUS43656</name>
</gene>
<proteinExistence type="predicted"/>
<protein>
    <submittedName>
        <fullName evidence="1">Uncharacterized protein</fullName>
    </submittedName>
</protein>
<reference evidence="1" key="1">
    <citation type="submission" date="2021-02" db="EMBL/GenBank/DDBJ databases">
        <authorList>
            <person name="Nowell W R."/>
        </authorList>
    </citation>
    <scope>NUCLEOTIDE SEQUENCE</scope>
</reference>
<evidence type="ECO:0000313" key="1">
    <source>
        <dbReference type="EMBL" id="CAF1474671.1"/>
    </source>
</evidence>
<evidence type="ECO:0000313" key="2">
    <source>
        <dbReference type="Proteomes" id="UP000663860"/>
    </source>
</evidence>
<organism evidence="1 2">
    <name type="scientific">Adineta steineri</name>
    <dbReference type="NCBI Taxonomy" id="433720"/>
    <lineage>
        <taxon>Eukaryota</taxon>
        <taxon>Metazoa</taxon>
        <taxon>Spiralia</taxon>
        <taxon>Gnathifera</taxon>
        <taxon>Rotifera</taxon>
        <taxon>Eurotatoria</taxon>
        <taxon>Bdelloidea</taxon>
        <taxon>Adinetida</taxon>
        <taxon>Adinetidae</taxon>
        <taxon>Adineta</taxon>
    </lineage>
</organism>
<feature type="non-terminal residue" evidence="1">
    <location>
        <position position="1"/>
    </location>
</feature>
<dbReference type="Proteomes" id="UP000663860">
    <property type="component" value="Unassembled WGS sequence"/>
</dbReference>
<sequence>PSTTSDTDNATNENETQVNIINALLSEIWASVSTSSSSSSGCFASDT</sequence>